<dbReference type="GO" id="GO:0016251">
    <property type="term" value="F:RNA polymerase II general transcription initiation factor activity"/>
    <property type="evidence" value="ECO:0007669"/>
    <property type="project" value="TreeGrafter"/>
</dbReference>
<protein>
    <recommendedName>
        <fullName evidence="4">Transcription factor CBF/NF-Y/archaeal histone domain-containing protein</fullName>
    </recommendedName>
</protein>
<feature type="compositionally biased region" description="Basic residues" evidence="3">
    <location>
        <begin position="313"/>
        <end position="323"/>
    </location>
</feature>
<dbReference type="InterPro" id="IPR009072">
    <property type="entry name" value="Histone-fold"/>
</dbReference>
<feature type="compositionally biased region" description="Basic and acidic residues" evidence="3">
    <location>
        <begin position="290"/>
        <end position="304"/>
    </location>
</feature>
<evidence type="ECO:0000313" key="5">
    <source>
        <dbReference type="EMBL" id="KAI1609628.1"/>
    </source>
</evidence>
<comment type="caution">
    <text evidence="5">The sequence shown here is derived from an EMBL/GenBank/DDBJ whole genome shotgun (WGS) entry which is preliminary data.</text>
</comment>
<dbReference type="Pfam" id="PF00808">
    <property type="entry name" value="CBFD_NFYB_HMF"/>
    <property type="match status" value="1"/>
</dbReference>
<evidence type="ECO:0000256" key="1">
    <source>
        <dbReference type="ARBA" id="ARBA00004123"/>
    </source>
</evidence>
<gene>
    <name evidence="5" type="ORF">EDD36DRAFT_468547</name>
</gene>
<evidence type="ECO:0000256" key="3">
    <source>
        <dbReference type="SAM" id="MobiDB-lite"/>
    </source>
</evidence>
<evidence type="ECO:0000256" key="2">
    <source>
        <dbReference type="ARBA" id="ARBA00023242"/>
    </source>
</evidence>
<feature type="region of interest" description="Disordered" evidence="3">
    <location>
        <begin position="1"/>
        <end position="153"/>
    </location>
</feature>
<dbReference type="Proteomes" id="UP001203852">
    <property type="component" value="Unassembled WGS sequence"/>
</dbReference>
<organism evidence="5 6">
    <name type="scientific">Exophiala viscosa</name>
    <dbReference type="NCBI Taxonomy" id="2486360"/>
    <lineage>
        <taxon>Eukaryota</taxon>
        <taxon>Fungi</taxon>
        <taxon>Dikarya</taxon>
        <taxon>Ascomycota</taxon>
        <taxon>Pezizomycotina</taxon>
        <taxon>Eurotiomycetes</taxon>
        <taxon>Chaetothyriomycetidae</taxon>
        <taxon>Chaetothyriales</taxon>
        <taxon>Herpotrichiellaceae</taxon>
        <taxon>Exophiala</taxon>
    </lineage>
</organism>
<dbReference type="AlphaFoldDB" id="A0AAN6DPG8"/>
<dbReference type="PANTHER" id="PTHR10252:SF5">
    <property type="entry name" value="DR1-ASSOCIATED COREPRESSOR"/>
    <property type="match status" value="1"/>
</dbReference>
<sequence>MSDEHNKNYRPKSPDLSGINPPPRLARIPSYHPDPALPPGYPVSARGSYDASPFFSPQTTTPSTSYFGARPQSSFSGSYSPQTFRTPSTANQPSPVIHSQTLPQPYDNSQPLYYDQSQNQPSADPSFFGQQPYQQHYQEPSYYPQGPTPQYVDMPRTRQRKAEDFDQDYNPNGLAAGMQLKTEPVNTTQPVMPIATADPSHGIDVRTKFPVARIKRIMQADEDVGKVAQATPTAVSKALELFMITLVMKGASEARANSSKRVTAQHLKAALMKDGQFDFLTEICESVPDEGSKKGRAKSEAKSEESDEDIAPKKKGKGGRKRKAESDDDTE</sequence>
<comment type="subcellular location">
    <subcellularLocation>
        <location evidence="1">Nucleus</location>
    </subcellularLocation>
</comment>
<proteinExistence type="predicted"/>
<feature type="region of interest" description="Disordered" evidence="3">
    <location>
        <begin position="288"/>
        <end position="331"/>
    </location>
</feature>
<dbReference type="SUPFAM" id="SSF47113">
    <property type="entry name" value="Histone-fold"/>
    <property type="match status" value="1"/>
</dbReference>
<evidence type="ECO:0000313" key="6">
    <source>
        <dbReference type="Proteomes" id="UP001203852"/>
    </source>
</evidence>
<keyword evidence="2" id="KW-0539">Nucleus</keyword>
<keyword evidence="6" id="KW-1185">Reference proteome</keyword>
<feature type="domain" description="Transcription factor CBF/NF-Y/archaeal histone" evidence="4">
    <location>
        <begin position="208"/>
        <end position="271"/>
    </location>
</feature>
<dbReference type="PANTHER" id="PTHR10252">
    <property type="entry name" value="HISTONE-LIKE TRANSCRIPTION FACTOR CCAAT-RELATED"/>
    <property type="match status" value="1"/>
</dbReference>
<dbReference type="CDD" id="cd22906">
    <property type="entry name" value="HFD_DRAP1"/>
    <property type="match status" value="1"/>
</dbReference>
<dbReference type="EMBL" id="MU404360">
    <property type="protein sequence ID" value="KAI1609628.1"/>
    <property type="molecule type" value="Genomic_DNA"/>
</dbReference>
<dbReference type="Gene3D" id="1.10.20.10">
    <property type="entry name" value="Histone, subunit A"/>
    <property type="match status" value="1"/>
</dbReference>
<feature type="compositionally biased region" description="Low complexity" evidence="3">
    <location>
        <begin position="52"/>
        <end position="67"/>
    </location>
</feature>
<dbReference type="GO" id="GO:0017054">
    <property type="term" value="C:negative cofactor 2 complex"/>
    <property type="evidence" value="ECO:0007669"/>
    <property type="project" value="TreeGrafter"/>
</dbReference>
<dbReference type="InterPro" id="IPR003958">
    <property type="entry name" value="CBFA_NFYB_domain"/>
</dbReference>
<feature type="compositionally biased region" description="Polar residues" evidence="3">
    <location>
        <begin position="71"/>
        <end position="138"/>
    </location>
</feature>
<dbReference type="GO" id="GO:0046982">
    <property type="term" value="F:protein heterodimerization activity"/>
    <property type="evidence" value="ECO:0007669"/>
    <property type="project" value="InterPro"/>
</dbReference>
<reference evidence="5" key="1">
    <citation type="journal article" date="2022" name="bioRxiv">
        <title>Deciphering the potential niche of two novel black yeast fungi from a biological soil crust based on their genomes, phenotypes, and melanin regulation.</title>
        <authorList>
            <consortium name="DOE Joint Genome Institute"/>
            <person name="Carr E.C."/>
            <person name="Barton Q."/>
            <person name="Grambo S."/>
            <person name="Sullivan M."/>
            <person name="Renfro C.M."/>
            <person name="Kuo A."/>
            <person name="Pangilinan J."/>
            <person name="Lipzen A."/>
            <person name="Keymanesh K."/>
            <person name="Savage E."/>
            <person name="Barry K."/>
            <person name="Grigoriev I.V."/>
            <person name="Riekhof W.R."/>
            <person name="Harris S.S."/>
        </authorList>
    </citation>
    <scope>NUCLEOTIDE SEQUENCE</scope>
    <source>
        <strain evidence="5">JF 03-4F</strain>
    </source>
</reference>
<dbReference type="InterPro" id="IPR050568">
    <property type="entry name" value="Transcr_DNA_Rep_Reg"/>
</dbReference>
<evidence type="ECO:0000259" key="4">
    <source>
        <dbReference type="Pfam" id="PF00808"/>
    </source>
</evidence>
<dbReference type="GO" id="GO:0001046">
    <property type="term" value="F:core promoter sequence-specific DNA binding"/>
    <property type="evidence" value="ECO:0007669"/>
    <property type="project" value="TreeGrafter"/>
</dbReference>
<accession>A0AAN6DPG8</accession>
<name>A0AAN6DPG8_9EURO</name>